<dbReference type="PANTHER" id="PTHR43099">
    <property type="entry name" value="UPF0053 PROTEIN YRKA"/>
    <property type="match status" value="1"/>
</dbReference>
<dbReference type="Proteomes" id="UP000199165">
    <property type="component" value="Unassembled WGS sequence"/>
</dbReference>
<dbReference type="Pfam" id="PF01595">
    <property type="entry name" value="CNNM"/>
    <property type="match status" value="1"/>
</dbReference>
<dbReference type="AlphaFoldDB" id="A0A1I7A966"/>
<keyword evidence="7" id="KW-1185">Reference proteome</keyword>
<dbReference type="PANTHER" id="PTHR43099:SF5">
    <property type="entry name" value="HLYC_CORC FAMILY TRANSPORTER"/>
    <property type="match status" value="1"/>
</dbReference>
<dbReference type="Pfam" id="PF00571">
    <property type="entry name" value="CBS"/>
    <property type="match status" value="1"/>
</dbReference>
<organism evidence="6 7">
    <name type="scientific">Actinopolyspora righensis</name>
    <dbReference type="NCBI Taxonomy" id="995060"/>
    <lineage>
        <taxon>Bacteria</taxon>
        <taxon>Bacillati</taxon>
        <taxon>Actinomycetota</taxon>
        <taxon>Actinomycetes</taxon>
        <taxon>Actinopolysporales</taxon>
        <taxon>Actinopolysporaceae</taxon>
        <taxon>Actinopolyspora</taxon>
        <taxon>Actinopolyspora alba group</taxon>
    </lineage>
</organism>
<dbReference type="InterPro" id="IPR000644">
    <property type="entry name" value="CBS_dom"/>
</dbReference>
<evidence type="ECO:0000313" key="7">
    <source>
        <dbReference type="Proteomes" id="UP000199165"/>
    </source>
</evidence>
<evidence type="ECO:0000256" key="2">
    <source>
        <dbReference type="ARBA" id="ARBA00022475"/>
    </source>
</evidence>
<keyword evidence="3 4" id="KW-0472">Membrane</keyword>
<dbReference type="InterPro" id="IPR002550">
    <property type="entry name" value="CNNM"/>
</dbReference>
<feature type="transmembrane region" description="Helical" evidence="4">
    <location>
        <begin position="98"/>
        <end position="119"/>
    </location>
</feature>
<reference evidence="7" key="1">
    <citation type="submission" date="2016-10" db="EMBL/GenBank/DDBJ databases">
        <authorList>
            <person name="Varghese N."/>
            <person name="Submissions S."/>
        </authorList>
    </citation>
    <scope>NUCLEOTIDE SEQUENCE [LARGE SCALE GENOMIC DNA]</scope>
    <source>
        <strain evidence="7">DSM 45501</strain>
    </source>
</reference>
<gene>
    <name evidence="6" type="ORF">SAMN04487904_106152</name>
</gene>
<proteinExistence type="predicted"/>
<evidence type="ECO:0000256" key="4">
    <source>
        <dbReference type="SAM" id="Phobius"/>
    </source>
</evidence>
<keyword evidence="3 4" id="KW-0812">Transmembrane</keyword>
<dbReference type="Gene3D" id="3.10.580.10">
    <property type="entry name" value="CBS-domain"/>
    <property type="match status" value="1"/>
</dbReference>
<evidence type="ECO:0000259" key="5">
    <source>
        <dbReference type="PROSITE" id="PS51846"/>
    </source>
</evidence>
<dbReference type="GO" id="GO:0005886">
    <property type="term" value="C:plasma membrane"/>
    <property type="evidence" value="ECO:0007669"/>
    <property type="project" value="UniProtKB-SubCell"/>
</dbReference>
<dbReference type="STRING" id="995060.SAMN04487904_106152"/>
<evidence type="ECO:0000256" key="1">
    <source>
        <dbReference type="ARBA" id="ARBA00004651"/>
    </source>
</evidence>
<feature type="transmembrane region" description="Helical" evidence="4">
    <location>
        <begin position="6"/>
        <end position="29"/>
    </location>
</feature>
<dbReference type="InterPro" id="IPR046342">
    <property type="entry name" value="CBS_dom_sf"/>
</dbReference>
<sequence>MQGPWTATLITIAIIAASALFVSIEFATIGARRTRLEQRASTSRAARAALRNASEVSVLLAGCQLGITACTLALGAITKPAVEHALTPALTTLGLPHWLGGTMSFVLALLLVTFLHLVVGEMAPKSWAIAHPERSATLLAFPMRGFMWLFRPILLLLNNTANKLVEAVGVRPVDEVAIEQNPDELRQLVRHSAESGELDTWSSDQLAGALELTRLRVGDLTSTESIAAVPHTATITDVQTASRQSGHLRILVGTPNNPHGLVHVRDTLTLNPTDPLGNLIRDCPQLDPHTSVLDALSRMRHTSTQLALVQTPEHTTGIITISDILAGLFPRQTGTESEET</sequence>
<name>A0A1I7A966_9ACTN</name>
<keyword evidence="2" id="KW-1003">Cell membrane</keyword>
<dbReference type="InterPro" id="IPR051676">
    <property type="entry name" value="UPF0053_domain"/>
</dbReference>
<feature type="transmembrane region" description="Helical" evidence="4">
    <location>
        <begin position="56"/>
        <end position="78"/>
    </location>
</feature>
<dbReference type="EMBL" id="FPAT01000006">
    <property type="protein sequence ID" value="SFT71464.1"/>
    <property type="molecule type" value="Genomic_DNA"/>
</dbReference>
<dbReference type="SUPFAM" id="SSF54631">
    <property type="entry name" value="CBS-domain pair"/>
    <property type="match status" value="1"/>
</dbReference>
<evidence type="ECO:0000256" key="3">
    <source>
        <dbReference type="PROSITE-ProRule" id="PRU01193"/>
    </source>
</evidence>
<keyword evidence="3 4" id="KW-1133">Transmembrane helix</keyword>
<comment type="subcellular location">
    <subcellularLocation>
        <location evidence="1">Cell membrane</location>
        <topology evidence="1">Multi-pass membrane protein</topology>
    </subcellularLocation>
</comment>
<evidence type="ECO:0000313" key="6">
    <source>
        <dbReference type="EMBL" id="SFT71464.1"/>
    </source>
</evidence>
<accession>A0A1I7A966</accession>
<protein>
    <submittedName>
        <fullName evidence="6">Hemolysin, contains CBS domains</fullName>
    </submittedName>
</protein>
<feature type="domain" description="CNNM transmembrane" evidence="5">
    <location>
        <begin position="1"/>
        <end position="202"/>
    </location>
</feature>
<dbReference type="RefSeq" id="WP_092978099.1">
    <property type="nucleotide sequence ID" value="NZ_FPAT01000006.1"/>
</dbReference>
<dbReference type="PROSITE" id="PS51846">
    <property type="entry name" value="CNNM"/>
    <property type="match status" value="1"/>
</dbReference>